<comment type="caution">
    <text evidence="1">The sequence shown here is derived from an EMBL/GenBank/DDBJ whole genome shotgun (WGS) entry which is preliminary data.</text>
</comment>
<name>A0A5C6AAN7_9BACT</name>
<proteinExistence type="predicted"/>
<evidence type="ECO:0000313" key="1">
    <source>
        <dbReference type="EMBL" id="TWT95393.1"/>
    </source>
</evidence>
<gene>
    <name evidence="1" type="ORF">Pla108_35410</name>
</gene>
<organism evidence="1 2">
    <name type="scientific">Botrimarina colliarenosi</name>
    <dbReference type="NCBI Taxonomy" id="2528001"/>
    <lineage>
        <taxon>Bacteria</taxon>
        <taxon>Pseudomonadati</taxon>
        <taxon>Planctomycetota</taxon>
        <taxon>Planctomycetia</taxon>
        <taxon>Pirellulales</taxon>
        <taxon>Lacipirellulaceae</taxon>
        <taxon>Botrimarina</taxon>
    </lineage>
</organism>
<dbReference type="Proteomes" id="UP000317421">
    <property type="component" value="Unassembled WGS sequence"/>
</dbReference>
<sequence length="109" mass="12008">MYSPAMPTRPIERTISKRATHDSEFRAALVAEALKCLCENDVATAKSILRTYVMTAIGFEELGRRMGERPESLIRMMSDKGNPSLSKLAALLSAIKTHDGVNIEVRGTL</sequence>
<accession>A0A5C6AAN7</accession>
<reference evidence="1 2" key="1">
    <citation type="submission" date="2019-02" db="EMBL/GenBank/DDBJ databases">
        <title>Deep-cultivation of Planctomycetes and their phenomic and genomic characterization uncovers novel biology.</title>
        <authorList>
            <person name="Wiegand S."/>
            <person name="Jogler M."/>
            <person name="Boedeker C."/>
            <person name="Pinto D."/>
            <person name="Vollmers J."/>
            <person name="Rivas-Marin E."/>
            <person name="Kohn T."/>
            <person name="Peeters S.H."/>
            <person name="Heuer A."/>
            <person name="Rast P."/>
            <person name="Oberbeckmann S."/>
            <person name="Bunk B."/>
            <person name="Jeske O."/>
            <person name="Meyerdierks A."/>
            <person name="Storesund J.E."/>
            <person name="Kallscheuer N."/>
            <person name="Luecker S."/>
            <person name="Lage O.M."/>
            <person name="Pohl T."/>
            <person name="Merkel B.J."/>
            <person name="Hornburger P."/>
            <person name="Mueller R.-W."/>
            <person name="Bruemmer F."/>
            <person name="Labrenz M."/>
            <person name="Spormann A.M."/>
            <person name="Op Den Camp H."/>
            <person name="Overmann J."/>
            <person name="Amann R."/>
            <person name="Jetten M.S.M."/>
            <person name="Mascher T."/>
            <person name="Medema M.H."/>
            <person name="Devos D.P."/>
            <person name="Kaster A.-K."/>
            <person name="Ovreas L."/>
            <person name="Rohde M."/>
            <person name="Galperin M.Y."/>
            <person name="Jogler C."/>
        </authorList>
    </citation>
    <scope>NUCLEOTIDE SEQUENCE [LARGE SCALE GENOMIC DNA]</scope>
    <source>
        <strain evidence="1 2">Pla108</strain>
    </source>
</reference>
<protein>
    <submittedName>
        <fullName evidence="1">Uncharacterized protein</fullName>
    </submittedName>
</protein>
<dbReference type="EMBL" id="SJPR01000005">
    <property type="protein sequence ID" value="TWT95393.1"/>
    <property type="molecule type" value="Genomic_DNA"/>
</dbReference>
<dbReference type="AlphaFoldDB" id="A0A5C6AAN7"/>
<keyword evidence="2" id="KW-1185">Reference proteome</keyword>
<evidence type="ECO:0000313" key="2">
    <source>
        <dbReference type="Proteomes" id="UP000317421"/>
    </source>
</evidence>